<comment type="subcellular location">
    <subcellularLocation>
        <location evidence="1 7">Cell membrane</location>
        <topology evidence="1 7">Multi-pass membrane protein</topology>
    </subcellularLocation>
</comment>
<dbReference type="SUPFAM" id="SSF161098">
    <property type="entry name" value="MetI-like"/>
    <property type="match status" value="1"/>
</dbReference>
<evidence type="ECO:0000256" key="6">
    <source>
        <dbReference type="ARBA" id="ARBA00023136"/>
    </source>
</evidence>
<feature type="domain" description="ABC transmembrane type-1" evidence="9">
    <location>
        <begin position="109"/>
        <end position="300"/>
    </location>
</feature>
<feature type="compositionally biased region" description="Basic and acidic residues" evidence="8">
    <location>
        <begin position="20"/>
        <end position="40"/>
    </location>
</feature>
<name>A0ABN2VPB3_9ACTN</name>
<feature type="transmembrane region" description="Helical" evidence="7">
    <location>
        <begin position="48"/>
        <end position="70"/>
    </location>
</feature>
<dbReference type="RefSeq" id="WP_344525128.1">
    <property type="nucleotide sequence ID" value="NZ_BAAAPE010000002.1"/>
</dbReference>
<feature type="transmembrane region" description="Helical" evidence="7">
    <location>
        <begin position="108"/>
        <end position="133"/>
    </location>
</feature>
<gene>
    <name evidence="10" type="ORF">GCM10009801_13980</name>
</gene>
<comment type="caution">
    <text evidence="10">The sequence shown here is derived from an EMBL/GenBank/DDBJ whole genome shotgun (WGS) entry which is preliminary data.</text>
</comment>
<sequence length="317" mass="34775">MSERSDVLTTTATATTSRVSARESRTPRGELPRGGGDGRRSRSRGSRAGQGAVILVLGAIAVVALFPYLFMFMTSFKTNQQFNESYWMPTWPLRLENYSAAWQQIQPYFITSILVAFASIIGTVALASVAGFLFARYEFVGRRVLYGMVVMLMMVPPVASLIPMFVLMRDLGLLNSMTVLILPHIASSVVLATILMRTFVGQIPQELFDAARIDGASGPRMFRSLVLPLSLPVIGTVSLLTVINVWNDFFWPLLVITEDKLRTIPVGLAFFKGQNATEWGPLFAGYTLASLPLLLLFTFLSKYFLAGVQGGLPGTGK</sequence>
<keyword evidence="11" id="KW-1185">Reference proteome</keyword>
<dbReference type="PROSITE" id="PS50928">
    <property type="entry name" value="ABC_TM1"/>
    <property type="match status" value="1"/>
</dbReference>
<keyword evidence="6 7" id="KW-0472">Membrane</keyword>
<evidence type="ECO:0000256" key="3">
    <source>
        <dbReference type="ARBA" id="ARBA00022475"/>
    </source>
</evidence>
<evidence type="ECO:0000256" key="2">
    <source>
        <dbReference type="ARBA" id="ARBA00022448"/>
    </source>
</evidence>
<dbReference type="Gene3D" id="1.10.3720.10">
    <property type="entry name" value="MetI-like"/>
    <property type="match status" value="1"/>
</dbReference>
<evidence type="ECO:0000259" key="9">
    <source>
        <dbReference type="PROSITE" id="PS50928"/>
    </source>
</evidence>
<dbReference type="InterPro" id="IPR035906">
    <property type="entry name" value="MetI-like_sf"/>
</dbReference>
<feature type="transmembrane region" description="Helical" evidence="7">
    <location>
        <begin position="279"/>
        <end position="300"/>
    </location>
</feature>
<dbReference type="PANTHER" id="PTHR43744">
    <property type="entry name" value="ABC TRANSPORTER PERMEASE PROTEIN MG189-RELATED-RELATED"/>
    <property type="match status" value="1"/>
</dbReference>
<proteinExistence type="inferred from homology"/>
<feature type="transmembrane region" description="Helical" evidence="7">
    <location>
        <begin position="221"/>
        <end position="246"/>
    </location>
</feature>
<organism evidence="10 11">
    <name type="scientific">Streptomyces albiaxialis</name>
    <dbReference type="NCBI Taxonomy" id="329523"/>
    <lineage>
        <taxon>Bacteria</taxon>
        <taxon>Bacillati</taxon>
        <taxon>Actinomycetota</taxon>
        <taxon>Actinomycetes</taxon>
        <taxon>Kitasatosporales</taxon>
        <taxon>Streptomycetaceae</taxon>
        <taxon>Streptomyces</taxon>
    </lineage>
</organism>
<keyword evidence="3" id="KW-1003">Cell membrane</keyword>
<dbReference type="PANTHER" id="PTHR43744:SF12">
    <property type="entry name" value="ABC TRANSPORTER PERMEASE PROTEIN MG189-RELATED"/>
    <property type="match status" value="1"/>
</dbReference>
<evidence type="ECO:0000256" key="5">
    <source>
        <dbReference type="ARBA" id="ARBA00022989"/>
    </source>
</evidence>
<evidence type="ECO:0000256" key="4">
    <source>
        <dbReference type="ARBA" id="ARBA00022692"/>
    </source>
</evidence>
<protein>
    <submittedName>
        <fullName evidence="10">Carbohydrate ABC transporter permease</fullName>
    </submittedName>
</protein>
<dbReference type="InterPro" id="IPR000515">
    <property type="entry name" value="MetI-like"/>
</dbReference>
<dbReference type="CDD" id="cd06261">
    <property type="entry name" value="TM_PBP2"/>
    <property type="match status" value="1"/>
</dbReference>
<evidence type="ECO:0000313" key="10">
    <source>
        <dbReference type="EMBL" id="GAA2067010.1"/>
    </source>
</evidence>
<keyword evidence="5 7" id="KW-1133">Transmembrane helix</keyword>
<keyword evidence="4 7" id="KW-0812">Transmembrane</keyword>
<evidence type="ECO:0000256" key="1">
    <source>
        <dbReference type="ARBA" id="ARBA00004651"/>
    </source>
</evidence>
<evidence type="ECO:0000256" key="8">
    <source>
        <dbReference type="SAM" id="MobiDB-lite"/>
    </source>
</evidence>
<dbReference type="Proteomes" id="UP001500016">
    <property type="component" value="Unassembled WGS sequence"/>
</dbReference>
<evidence type="ECO:0000313" key="11">
    <source>
        <dbReference type="Proteomes" id="UP001500016"/>
    </source>
</evidence>
<comment type="similarity">
    <text evidence="7">Belongs to the binding-protein-dependent transport system permease family.</text>
</comment>
<feature type="region of interest" description="Disordered" evidence="8">
    <location>
        <begin position="1"/>
        <end position="45"/>
    </location>
</feature>
<dbReference type="Pfam" id="PF00528">
    <property type="entry name" value="BPD_transp_1"/>
    <property type="match status" value="1"/>
</dbReference>
<reference evidence="10 11" key="1">
    <citation type="journal article" date="2019" name="Int. J. Syst. Evol. Microbiol.">
        <title>The Global Catalogue of Microorganisms (GCM) 10K type strain sequencing project: providing services to taxonomists for standard genome sequencing and annotation.</title>
        <authorList>
            <consortium name="The Broad Institute Genomics Platform"/>
            <consortium name="The Broad Institute Genome Sequencing Center for Infectious Disease"/>
            <person name="Wu L."/>
            <person name="Ma J."/>
        </authorList>
    </citation>
    <scope>NUCLEOTIDE SEQUENCE [LARGE SCALE GENOMIC DNA]</scope>
    <source>
        <strain evidence="10 11">JCM 15478</strain>
    </source>
</reference>
<evidence type="ECO:0000256" key="7">
    <source>
        <dbReference type="RuleBase" id="RU363032"/>
    </source>
</evidence>
<feature type="transmembrane region" description="Helical" evidence="7">
    <location>
        <begin position="145"/>
        <end position="168"/>
    </location>
</feature>
<dbReference type="EMBL" id="BAAAPE010000002">
    <property type="protein sequence ID" value="GAA2067010.1"/>
    <property type="molecule type" value="Genomic_DNA"/>
</dbReference>
<keyword evidence="2 7" id="KW-0813">Transport</keyword>
<feature type="compositionally biased region" description="Low complexity" evidence="8">
    <location>
        <begin position="9"/>
        <end position="19"/>
    </location>
</feature>
<feature type="transmembrane region" description="Helical" evidence="7">
    <location>
        <begin position="180"/>
        <end position="200"/>
    </location>
</feature>
<accession>A0ABN2VPB3</accession>